<dbReference type="Gene3D" id="3.90.1150.200">
    <property type="match status" value="1"/>
</dbReference>
<accession>A0ABZ0TIZ7</accession>
<gene>
    <name evidence="2" type="ORF">SNE25_27770</name>
</gene>
<feature type="domain" description="YdhG-like" evidence="1">
    <location>
        <begin position="20"/>
        <end position="115"/>
    </location>
</feature>
<keyword evidence="3" id="KW-1185">Reference proteome</keyword>
<dbReference type="Pfam" id="PF13376">
    <property type="entry name" value="OmdA"/>
    <property type="match status" value="1"/>
</dbReference>
<name>A0ABZ0TIZ7_9SPHI</name>
<dbReference type="InterPro" id="IPR014922">
    <property type="entry name" value="YdhG-like"/>
</dbReference>
<evidence type="ECO:0000313" key="3">
    <source>
        <dbReference type="Proteomes" id="UP001324380"/>
    </source>
</evidence>
<dbReference type="RefSeq" id="WP_321562274.1">
    <property type="nucleotide sequence ID" value="NZ_CP139558.1"/>
</dbReference>
<evidence type="ECO:0000259" key="1">
    <source>
        <dbReference type="Pfam" id="PF08818"/>
    </source>
</evidence>
<sequence>MEQYDSRVDAYIAKSAEFAKPILEYIRDVVHEASPLIGETMKWGMPFFDYKGSVCNIAAFKQHCAFGFWRSSLIKDTYGILNPSEEAAMGSFGRLVSIDNLPSKQILIDYIQQAISLNELGVKAHPKKPATERAELVVPDYFTELLANHTRAKEVFDGFSYSNKKEYVEWFTEAKTDATRQKRLDTAIEWLTEGKTRMWKYK</sequence>
<dbReference type="SUPFAM" id="SSF159888">
    <property type="entry name" value="YdhG-like"/>
    <property type="match status" value="1"/>
</dbReference>
<dbReference type="EMBL" id="CP139558">
    <property type="protein sequence ID" value="WPU93122.1"/>
    <property type="molecule type" value="Genomic_DNA"/>
</dbReference>
<evidence type="ECO:0000313" key="2">
    <source>
        <dbReference type="EMBL" id="WPU93122.1"/>
    </source>
</evidence>
<organism evidence="2 3">
    <name type="scientific">Mucilaginibacter sabulilitoris</name>
    <dbReference type="NCBI Taxonomy" id="1173583"/>
    <lineage>
        <taxon>Bacteria</taxon>
        <taxon>Pseudomonadati</taxon>
        <taxon>Bacteroidota</taxon>
        <taxon>Sphingobacteriia</taxon>
        <taxon>Sphingobacteriales</taxon>
        <taxon>Sphingobacteriaceae</taxon>
        <taxon>Mucilaginibacter</taxon>
    </lineage>
</organism>
<dbReference type="Pfam" id="PF08818">
    <property type="entry name" value="DUF1801"/>
    <property type="match status" value="1"/>
</dbReference>
<protein>
    <submittedName>
        <fullName evidence="2">YdeI/OmpD-associated family protein</fullName>
    </submittedName>
</protein>
<proteinExistence type="predicted"/>
<reference evidence="2 3" key="1">
    <citation type="submission" date="2023-11" db="EMBL/GenBank/DDBJ databases">
        <title>Analysis of the Genomes of Mucilaginibacter gossypii cycad 4 and M. sabulilitoris SNA2: microbes with the potential for plant growth promotion.</title>
        <authorList>
            <person name="Hirsch A.M."/>
            <person name="Humm E."/>
            <person name="Rubbi M."/>
            <person name="Del Vecchio G."/>
            <person name="Ha S.M."/>
            <person name="Pellegrini M."/>
            <person name="Gunsalus R.P."/>
        </authorList>
    </citation>
    <scope>NUCLEOTIDE SEQUENCE [LARGE SCALE GENOMIC DNA]</scope>
    <source>
        <strain evidence="2 3">SNA2</strain>
    </source>
</reference>
<dbReference type="Proteomes" id="UP001324380">
    <property type="component" value="Chromosome"/>
</dbReference>